<dbReference type="AlphaFoldDB" id="A0A1M5WAY6"/>
<dbReference type="RefSeq" id="WP_073011638.1">
    <property type="nucleotide sequence ID" value="NZ_FQXD01000015.1"/>
</dbReference>
<evidence type="ECO:0000313" key="3">
    <source>
        <dbReference type="Proteomes" id="UP000184079"/>
    </source>
</evidence>
<sequence>MLKKVIILFSAFLFFIHFMFTAIYLAPFNPVKAKYGFIVNAYMEPLFSQNWKLFAPNPASSNNQFLVRAQFSNGETTEWTNLTSFMIEKNYKNRFTPYNRLVRIQRGAFMSLYQKDDVTRKLSQEVEERDLNKEEYDYILDNEMTKEQEENGINILNRYAQSYVSSLYPEKDITRTQIVIRETKATPFSEQDNPNFENERTIHEFDWKEFETVSSVF</sequence>
<feature type="transmembrane region" description="Helical" evidence="1">
    <location>
        <begin position="6"/>
        <end position="26"/>
    </location>
</feature>
<keyword evidence="1" id="KW-0472">Membrane</keyword>
<keyword evidence="1" id="KW-0812">Transmembrane</keyword>
<organism evidence="2 3">
    <name type="scientific">Virgibacillus chiguensis</name>
    <dbReference type="NCBI Taxonomy" id="411959"/>
    <lineage>
        <taxon>Bacteria</taxon>
        <taxon>Bacillati</taxon>
        <taxon>Bacillota</taxon>
        <taxon>Bacilli</taxon>
        <taxon>Bacillales</taxon>
        <taxon>Bacillaceae</taxon>
        <taxon>Virgibacillus</taxon>
    </lineage>
</organism>
<dbReference type="Pfam" id="PF19136">
    <property type="entry name" value="DUF5819"/>
    <property type="match status" value="1"/>
</dbReference>
<reference evidence="3" key="1">
    <citation type="submission" date="2016-11" db="EMBL/GenBank/DDBJ databases">
        <authorList>
            <person name="Varghese N."/>
            <person name="Submissions S."/>
        </authorList>
    </citation>
    <scope>NUCLEOTIDE SEQUENCE [LARGE SCALE GENOMIC DNA]</scope>
    <source>
        <strain evidence="3">CGMCC 1.6496</strain>
    </source>
</reference>
<accession>A0A1M5WAY6</accession>
<protein>
    <submittedName>
        <fullName evidence="2">Uncharacterized protein</fullName>
    </submittedName>
</protein>
<keyword evidence="1" id="KW-1133">Transmembrane helix</keyword>
<dbReference type="EMBL" id="FQXD01000015">
    <property type="protein sequence ID" value="SHH84374.1"/>
    <property type="molecule type" value="Genomic_DNA"/>
</dbReference>
<keyword evidence="3" id="KW-1185">Reference proteome</keyword>
<gene>
    <name evidence="2" type="ORF">SAMN05421807_11578</name>
</gene>
<proteinExistence type="predicted"/>
<evidence type="ECO:0000313" key="2">
    <source>
        <dbReference type="EMBL" id="SHH84374.1"/>
    </source>
</evidence>
<dbReference type="OrthoDB" id="9342777at2"/>
<dbReference type="InterPro" id="IPR043857">
    <property type="entry name" value="DUF5819"/>
</dbReference>
<evidence type="ECO:0000256" key="1">
    <source>
        <dbReference type="SAM" id="Phobius"/>
    </source>
</evidence>
<name>A0A1M5WAY6_9BACI</name>
<dbReference type="Proteomes" id="UP000184079">
    <property type="component" value="Unassembled WGS sequence"/>
</dbReference>